<dbReference type="PRINTS" id="PR00364">
    <property type="entry name" value="DISEASERSIST"/>
</dbReference>
<dbReference type="InterPro" id="IPR003591">
    <property type="entry name" value="Leu-rich_rpt_typical-subtyp"/>
</dbReference>
<organism evidence="7 8">
    <name type="scientific">Chenopodium quinoa</name>
    <name type="common">Quinoa</name>
    <dbReference type="NCBI Taxonomy" id="63459"/>
    <lineage>
        <taxon>Eukaryota</taxon>
        <taxon>Viridiplantae</taxon>
        <taxon>Streptophyta</taxon>
        <taxon>Embryophyta</taxon>
        <taxon>Tracheophyta</taxon>
        <taxon>Spermatophyta</taxon>
        <taxon>Magnoliopsida</taxon>
        <taxon>eudicotyledons</taxon>
        <taxon>Gunneridae</taxon>
        <taxon>Pentapetalae</taxon>
        <taxon>Caryophyllales</taxon>
        <taxon>Chenopodiaceae</taxon>
        <taxon>Chenopodioideae</taxon>
        <taxon>Atripliceae</taxon>
        <taxon>Chenopodium</taxon>
    </lineage>
</organism>
<dbReference type="SUPFAM" id="SSF52058">
    <property type="entry name" value="L domain-like"/>
    <property type="match status" value="2"/>
</dbReference>
<evidence type="ECO:0000256" key="3">
    <source>
        <dbReference type="ARBA" id="ARBA00022821"/>
    </source>
</evidence>
<name>A0A803MBS7_CHEQI</name>
<dbReference type="InterPro" id="IPR027417">
    <property type="entry name" value="P-loop_NTPase"/>
</dbReference>
<evidence type="ECO:0000256" key="1">
    <source>
        <dbReference type="ARBA" id="ARBA00022614"/>
    </source>
</evidence>
<reference evidence="7" key="2">
    <citation type="submission" date="2021-03" db="UniProtKB">
        <authorList>
            <consortium name="EnsemblPlants"/>
        </authorList>
    </citation>
    <scope>IDENTIFICATION</scope>
</reference>
<dbReference type="SMART" id="SM00369">
    <property type="entry name" value="LRR_TYP"/>
    <property type="match status" value="6"/>
</dbReference>
<dbReference type="Gene3D" id="3.80.10.10">
    <property type="entry name" value="Ribonuclease Inhibitor"/>
    <property type="match status" value="3"/>
</dbReference>
<feature type="domain" description="Disease resistance R13L4/SHOC-2-like LRR" evidence="6">
    <location>
        <begin position="746"/>
        <end position="849"/>
    </location>
</feature>
<dbReference type="Pfam" id="PF23598">
    <property type="entry name" value="LRR_14"/>
    <property type="match status" value="1"/>
</dbReference>
<evidence type="ECO:0000313" key="8">
    <source>
        <dbReference type="Proteomes" id="UP000596660"/>
    </source>
</evidence>
<protein>
    <recommendedName>
        <fullName evidence="9">AAA+ ATPase domain-containing protein</fullName>
    </recommendedName>
</protein>
<dbReference type="Gene3D" id="1.10.8.430">
    <property type="entry name" value="Helical domain of apoptotic protease-activating factors"/>
    <property type="match status" value="1"/>
</dbReference>
<dbReference type="GO" id="GO:0006952">
    <property type="term" value="P:defense response"/>
    <property type="evidence" value="ECO:0007669"/>
    <property type="project" value="UniProtKB-KW"/>
</dbReference>
<evidence type="ECO:0008006" key="9">
    <source>
        <dbReference type="Google" id="ProtNLM"/>
    </source>
</evidence>
<dbReference type="GO" id="GO:0051707">
    <property type="term" value="P:response to other organism"/>
    <property type="evidence" value="ECO:0007669"/>
    <property type="project" value="UniProtKB-ARBA"/>
</dbReference>
<evidence type="ECO:0000256" key="2">
    <source>
        <dbReference type="ARBA" id="ARBA00022737"/>
    </source>
</evidence>
<evidence type="ECO:0000259" key="5">
    <source>
        <dbReference type="Pfam" id="PF23282"/>
    </source>
</evidence>
<dbReference type="InterPro" id="IPR058192">
    <property type="entry name" value="WHD_ROQ1-like"/>
</dbReference>
<sequence>MFLLIKLNFKYNGSDESEDVIQRIALQVWSELKNTPEYVVKLAVGLDSRVDKVIETLDLRSQGVRFLGIHGTPGIGKTTLAKAVFNKLVVKFKHRCYVSNVREQLCTKEGLMGVQDKLISDLSLKTMLPVKEDNVVNRQKIKMIINVNRVLVVLDDVSEAGQLEKLGIVREWFVDESRIIVTSRNVNVLHDFALNDRELYEAEELDPGESLELFSIHALGRTDPTQEFRDVSERIVSLTGGLPLALEVFGSSLVKKTKKEWEDALMKLKTFRPSNLQQVLKFSYDGLDDQEKTVFLDLSCLLIQMNLKREDVVDILEGCGLRAELAIGNLVTKSLLKITKDKELWMHDQIRDMGRQIVIEESFQDTGERSRLWDYEEIMHVLRHENVTDAVRGIVLDIEKPPLCSLVIKSYWNNFKRNPGISTFVRYVKEKFKGLLSQHLTDEDQKPALQTIWFKKMVHLKLLQINYANLQGNFKYMSSELRWLQWKGCSQKTFPATMPEQIRVLDLSESRIEHLWYSDQACWGFNFNKVVGNLVVINLYGCPCLKALPDMSGHRHLKKLTLELCMGLTKIHESIGNMSSLVHLNLRRCSNLVDFPRDVTGMKGLRELLLSECRKFTGLPHDVRSMTSLIQLHLDNTAISELPEYLFHLSQLEDLSLQSCYQITRLPEEIGSLISLKKFSLSHTNLKELPVSIGSMTSLEELSLYSCSSLTALPESVGRLKSLTELHLNSTSIQELPSSICALSCLKVLSLEMCHSLVKLPDSVAGLASIVDLKLTNTPIKSLPDDIGCLKFIEKLEMTGCSFLEKLPESIGKMSNLTRLTVAGADLIQLPESIGELENLTWLNLNNCQKLCSLPESIGSLGSLCVFMMEETAVTCLPESFGLLGDLRVLKMKKSSNKLARLSELPASFCKLSNLEEFDARTCGICGQISNDFNKLSKLEILNLGYNDFHSLPVTLEGLSALQKLLLRNCTELRSLPQLPSTLVELNAADCYELMCISDLSNLERLQEIQLANCNKVIDVPGLECLKSLRRLFMGGCNKAIKSAVRRRLRKATLRNLNNLSVPGSEIPDWFSQAAVTFAAHPNLAIKNVIVALVVSVDPRVLDEIRVHQYPGITDIQACIFRLGEPIFRTTLYLMGVPRTQEDQLYMCRFKAYNPLVSLLKGGDIIKGEWRRGTVTGIEIKSQKPSICIPEATELFSLHGSMMSKVLQQL</sequence>
<dbReference type="InterPro" id="IPR055414">
    <property type="entry name" value="LRR_R13L4/SHOC2-like"/>
</dbReference>
<dbReference type="InterPro" id="IPR042197">
    <property type="entry name" value="Apaf_helical"/>
</dbReference>
<dbReference type="InterPro" id="IPR032675">
    <property type="entry name" value="LRR_dom_sf"/>
</dbReference>
<dbReference type="AlphaFoldDB" id="A0A803MBS7"/>
<dbReference type="Proteomes" id="UP000596660">
    <property type="component" value="Unplaced"/>
</dbReference>
<accession>A0A803MBS7</accession>
<keyword evidence="3" id="KW-0611">Plant defense</keyword>
<evidence type="ECO:0000259" key="6">
    <source>
        <dbReference type="Pfam" id="PF23598"/>
    </source>
</evidence>
<dbReference type="PANTHER" id="PTHR11017:SF385">
    <property type="entry name" value="DISEASE RESISTANCE PROTEIN (TIR-NBS-LRR CLASS)-RELATED"/>
    <property type="match status" value="1"/>
</dbReference>
<dbReference type="SUPFAM" id="SSF52540">
    <property type="entry name" value="P-loop containing nucleoside triphosphate hydrolases"/>
    <property type="match status" value="1"/>
</dbReference>
<feature type="domain" description="Disease resistance protein Roq1-like winged-helix" evidence="5">
    <location>
        <begin position="289"/>
        <end position="362"/>
    </location>
</feature>
<keyword evidence="1" id="KW-0433">Leucine-rich repeat</keyword>
<dbReference type="OMA" id="FEVHAKR"/>
<keyword evidence="2" id="KW-0677">Repeat</keyword>
<reference evidence="7" key="1">
    <citation type="journal article" date="2017" name="Nature">
        <title>The genome of Chenopodium quinoa.</title>
        <authorList>
            <person name="Jarvis D.E."/>
            <person name="Ho Y.S."/>
            <person name="Lightfoot D.J."/>
            <person name="Schmoeckel S.M."/>
            <person name="Li B."/>
            <person name="Borm T.J.A."/>
            <person name="Ohyanagi H."/>
            <person name="Mineta K."/>
            <person name="Michell C.T."/>
            <person name="Saber N."/>
            <person name="Kharbatia N.M."/>
            <person name="Rupper R.R."/>
            <person name="Sharp A.R."/>
            <person name="Dally N."/>
            <person name="Boughton B.A."/>
            <person name="Woo Y.H."/>
            <person name="Gao G."/>
            <person name="Schijlen E.G.W.M."/>
            <person name="Guo X."/>
            <person name="Momin A.A."/>
            <person name="Negrao S."/>
            <person name="Al-Babili S."/>
            <person name="Gehring C."/>
            <person name="Roessner U."/>
            <person name="Jung C."/>
            <person name="Murphy K."/>
            <person name="Arold S.T."/>
            <person name="Gojobori T."/>
            <person name="van der Linden C.G."/>
            <person name="van Loo E.N."/>
            <person name="Jellen E.N."/>
            <person name="Maughan P.J."/>
            <person name="Tester M."/>
        </authorList>
    </citation>
    <scope>NUCLEOTIDE SEQUENCE [LARGE SCALE GENOMIC DNA]</scope>
    <source>
        <strain evidence="7">cv. PI 614886</strain>
    </source>
</reference>
<evidence type="ECO:0000259" key="4">
    <source>
        <dbReference type="Pfam" id="PF00931"/>
    </source>
</evidence>
<dbReference type="Pfam" id="PF00931">
    <property type="entry name" value="NB-ARC"/>
    <property type="match status" value="1"/>
</dbReference>
<dbReference type="Pfam" id="PF23282">
    <property type="entry name" value="WHD_ROQ1"/>
    <property type="match status" value="1"/>
</dbReference>
<dbReference type="Gene3D" id="3.40.50.300">
    <property type="entry name" value="P-loop containing nucleotide triphosphate hydrolases"/>
    <property type="match status" value="1"/>
</dbReference>
<dbReference type="GO" id="GO:0043531">
    <property type="term" value="F:ADP binding"/>
    <property type="evidence" value="ECO:0007669"/>
    <property type="project" value="InterPro"/>
</dbReference>
<dbReference type="InterPro" id="IPR002182">
    <property type="entry name" value="NB-ARC"/>
</dbReference>
<feature type="domain" description="NB-ARC" evidence="4">
    <location>
        <begin position="48"/>
        <end position="218"/>
    </location>
</feature>
<keyword evidence="8" id="KW-1185">Reference proteome</keyword>
<evidence type="ECO:0000313" key="7">
    <source>
        <dbReference type="EnsemblPlants" id="AUR62026544-RA:cds"/>
    </source>
</evidence>
<dbReference type="InterPro" id="IPR044974">
    <property type="entry name" value="Disease_R_plants"/>
</dbReference>
<proteinExistence type="predicted"/>
<dbReference type="PANTHER" id="PTHR11017">
    <property type="entry name" value="LEUCINE-RICH REPEAT-CONTAINING PROTEIN"/>
    <property type="match status" value="1"/>
</dbReference>
<dbReference type="Gramene" id="AUR62026544-RA">
    <property type="protein sequence ID" value="AUR62026544-RA:cds"/>
    <property type="gene ID" value="AUR62026544"/>
</dbReference>
<dbReference type="EnsemblPlants" id="AUR62026544-RA">
    <property type="protein sequence ID" value="AUR62026544-RA:cds"/>
    <property type="gene ID" value="AUR62026544"/>
</dbReference>